<dbReference type="EMBL" id="MAUJ01000003">
    <property type="protein sequence ID" value="OCQ21280.1"/>
    <property type="molecule type" value="Genomic_DNA"/>
</dbReference>
<accession>A0A1C0TQU2</accession>
<organism evidence="2 3">
    <name type="scientific">Pseudoalteromonas luteoviolacea</name>
    <dbReference type="NCBI Taxonomy" id="43657"/>
    <lineage>
        <taxon>Bacteria</taxon>
        <taxon>Pseudomonadati</taxon>
        <taxon>Pseudomonadota</taxon>
        <taxon>Gammaproteobacteria</taxon>
        <taxon>Alteromonadales</taxon>
        <taxon>Pseudoalteromonadaceae</taxon>
        <taxon>Pseudoalteromonas</taxon>
    </lineage>
</organism>
<protein>
    <submittedName>
        <fullName evidence="2">Uncharacterized protein</fullName>
    </submittedName>
</protein>
<dbReference type="Proteomes" id="UP000093366">
    <property type="component" value="Unassembled WGS sequence"/>
</dbReference>
<gene>
    <name evidence="2" type="ORF">A7985_11685</name>
</gene>
<evidence type="ECO:0000256" key="1">
    <source>
        <dbReference type="SAM" id="Coils"/>
    </source>
</evidence>
<keyword evidence="1" id="KW-0175">Coiled coil</keyword>
<reference evidence="3" key="1">
    <citation type="submission" date="2016-07" db="EMBL/GenBank/DDBJ databases">
        <authorList>
            <person name="Florea S."/>
            <person name="Webb J.S."/>
            <person name="Jaromczyk J."/>
            <person name="Schardl C.L."/>
        </authorList>
    </citation>
    <scope>NUCLEOTIDE SEQUENCE [LARGE SCALE GENOMIC DNA]</scope>
    <source>
        <strain evidence="3">IPB1</strain>
    </source>
</reference>
<dbReference type="AlphaFoldDB" id="A0A1C0TQU2"/>
<comment type="caution">
    <text evidence="2">The sequence shown here is derived from an EMBL/GenBank/DDBJ whole genome shotgun (WGS) entry which is preliminary data.</text>
</comment>
<sequence length="262" mass="29607">MTTDGPQPKLNNIPAMGQLAAQLEQLEQDNENLQAQLDNATQKIAQTRSNAAQIARQDTKELPEIETLEPVYEVSQSPAPVTYAQTVKAIEMYQVLPVAKRLESQLNLDENTASKLQTLLLEKAQRDYQVWLNNQPDASQQPVDTQRLTELFNENSHNYAQSVREILTDEQLATYVRTERQQAEVLAQQKLMHLQDSLTKVNLDEYQQQEISRLANQLYHTDNINIGSMGSPYGVGSISINSEKLEAIKSVLTEEQLQSLML</sequence>
<name>A0A1C0TQU2_9GAMM</name>
<proteinExistence type="predicted"/>
<evidence type="ECO:0000313" key="2">
    <source>
        <dbReference type="EMBL" id="OCQ21280.1"/>
    </source>
</evidence>
<feature type="coiled-coil region" evidence="1">
    <location>
        <begin position="16"/>
        <end position="57"/>
    </location>
</feature>
<evidence type="ECO:0000313" key="3">
    <source>
        <dbReference type="Proteomes" id="UP000093366"/>
    </source>
</evidence>